<protein>
    <submittedName>
        <fullName evidence="9">Transmembrane protein 45B</fullName>
    </submittedName>
</protein>
<keyword evidence="3 6" id="KW-0812">Transmembrane</keyword>
<dbReference type="GO" id="GO:0016020">
    <property type="term" value="C:membrane"/>
    <property type="evidence" value="ECO:0007669"/>
    <property type="project" value="UniProtKB-SubCell"/>
</dbReference>
<dbReference type="AlphaFoldDB" id="A0A183A076"/>
<dbReference type="OrthoDB" id="551896at2759"/>
<dbReference type="InterPro" id="IPR042127">
    <property type="entry name" value="TMEM45"/>
</dbReference>
<evidence type="ECO:0000313" key="8">
    <source>
        <dbReference type="Proteomes" id="UP000272942"/>
    </source>
</evidence>
<dbReference type="Proteomes" id="UP000272942">
    <property type="component" value="Unassembled WGS sequence"/>
</dbReference>
<dbReference type="WBParaSite" id="ECPE_0000036101-mRNA-1">
    <property type="protein sequence ID" value="ECPE_0000036101-mRNA-1"/>
    <property type="gene ID" value="ECPE_0000036101"/>
</dbReference>
<keyword evidence="8" id="KW-1185">Reference proteome</keyword>
<evidence type="ECO:0000313" key="7">
    <source>
        <dbReference type="EMBL" id="VDP21914.1"/>
    </source>
</evidence>
<comment type="similarity">
    <text evidence="2">Belongs to the TMEM45 family.</text>
</comment>
<keyword evidence="4 6" id="KW-1133">Transmembrane helix</keyword>
<feature type="transmembrane region" description="Helical" evidence="6">
    <location>
        <begin position="192"/>
        <end position="211"/>
    </location>
</feature>
<evidence type="ECO:0000256" key="2">
    <source>
        <dbReference type="ARBA" id="ARBA00006948"/>
    </source>
</evidence>
<feature type="transmembrane region" description="Helical" evidence="6">
    <location>
        <begin position="28"/>
        <end position="47"/>
    </location>
</feature>
<dbReference type="Pfam" id="PF04819">
    <property type="entry name" value="DUF716"/>
    <property type="match status" value="1"/>
</dbReference>
<dbReference type="PANTHER" id="PTHR16007">
    <property type="entry name" value="EPIDIDYMAL MEMBRANE PROTEIN E9-RELATED"/>
    <property type="match status" value="1"/>
</dbReference>
<evidence type="ECO:0000313" key="9">
    <source>
        <dbReference type="WBParaSite" id="ECPE_0000036101-mRNA-1"/>
    </source>
</evidence>
<feature type="transmembrane region" description="Helical" evidence="6">
    <location>
        <begin position="111"/>
        <end position="133"/>
    </location>
</feature>
<evidence type="ECO:0000256" key="6">
    <source>
        <dbReference type="SAM" id="Phobius"/>
    </source>
</evidence>
<accession>A0A183A076</accession>
<reference evidence="9" key="1">
    <citation type="submission" date="2016-06" db="UniProtKB">
        <authorList>
            <consortium name="WormBaseParasite"/>
        </authorList>
    </citation>
    <scope>IDENTIFICATION</scope>
</reference>
<feature type="transmembrane region" description="Helical" evidence="6">
    <location>
        <begin position="231"/>
        <end position="257"/>
    </location>
</feature>
<dbReference type="InterPro" id="IPR006904">
    <property type="entry name" value="DUF716"/>
</dbReference>
<evidence type="ECO:0000256" key="3">
    <source>
        <dbReference type="ARBA" id="ARBA00022692"/>
    </source>
</evidence>
<feature type="transmembrane region" description="Helical" evidence="6">
    <location>
        <begin position="170"/>
        <end position="187"/>
    </location>
</feature>
<keyword evidence="5 6" id="KW-0472">Membrane</keyword>
<name>A0A183A076_9TREM</name>
<organism evidence="9">
    <name type="scientific">Echinostoma caproni</name>
    <dbReference type="NCBI Taxonomy" id="27848"/>
    <lineage>
        <taxon>Eukaryota</taxon>
        <taxon>Metazoa</taxon>
        <taxon>Spiralia</taxon>
        <taxon>Lophotrochozoa</taxon>
        <taxon>Platyhelminthes</taxon>
        <taxon>Trematoda</taxon>
        <taxon>Digenea</taxon>
        <taxon>Plagiorchiida</taxon>
        <taxon>Echinostomata</taxon>
        <taxon>Echinostomatoidea</taxon>
        <taxon>Echinostomatidae</taxon>
        <taxon>Echinostoma</taxon>
    </lineage>
</organism>
<proteinExistence type="inferred from homology"/>
<evidence type="ECO:0000256" key="1">
    <source>
        <dbReference type="ARBA" id="ARBA00004141"/>
    </source>
</evidence>
<dbReference type="PANTHER" id="PTHR16007:SF15">
    <property type="entry name" value="TRANSMEMBRANE PROTEIN 45B"/>
    <property type="match status" value="1"/>
</dbReference>
<gene>
    <name evidence="7" type="ORF">ECPE_LOCUS361</name>
</gene>
<evidence type="ECO:0000256" key="5">
    <source>
        <dbReference type="ARBA" id="ARBA00023136"/>
    </source>
</evidence>
<sequence>MNHTETMAAAADAMQHNHGNPIGNEGLFMSHAYLGSFMLGLGMWWWIQALRHCYSSVGVGQRGYTAQVSYGSGCCPNQMIEGVVKVLLCFIGMGIEAGTITLGRHREYAYYPFYTALLMAGIVDIALATVVYLPDGLDYVIHALPFVFQAYCMRAQAYDQPHVTATCRHLASYIGVLAAAAIMGEMVNRKQFLLSWIKCFTVMLSGAWFWQSGLMLNPPFSKPWNENSHDNVMYAAILCAWQLFFVSIVQLVSLIIAAKYHGTSADWTHAGRGESIDRYGTALREDLRSNVQYTKLLNSEDLDE</sequence>
<reference evidence="7 8" key="2">
    <citation type="submission" date="2018-11" db="EMBL/GenBank/DDBJ databases">
        <authorList>
            <consortium name="Pathogen Informatics"/>
        </authorList>
    </citation>
    <scope>NUCLEOTIDE SEQUENCE [LARGE SCALE GENOMIC DNA]</scope>
    <source>
        <strain evidence="7 8">Egypt</strain>
    </source>
</reference>
<comment type="subcellular location">
    <subcellularLocation>
        <location evidence="1">Membrane</location>
        <topology evidence="1">Multi-pass membrane protein</topology>
    </subcellularLocation>
</comment>
<evidence type="ECO:0000256" key="4">
    <source>
        <dbReference type="ARBA" id="ARBA00022989"/>
    </source>
</evidence>
<dbReference type="EMBL" id="UZAN01001164">
    <property type="protein sequence ID" value="VDP21914.1"/>
    <property type="molecule type" value="Genomic_DNA"/>
</dbReference>